<dbReference type="Pfam" id="PF17291">
    <property type="entry name" value="M60-like_N"/>
    <property type="match status" value="1"/>
</dbReference>
<dbReference type="InterPro" id="IPR031161">
    <property type="entry name" value="Peptidase_M60_dom"/>
</dbReference>
<dbReference type="EMBL" id="JAMQBK010000088">
    <property type="protein sequence ID" value="MCM2374519.1"/>
    <property type="molecule type" value="Genomic_DNA"/>
</dbReference>
<comment type="caution">
    <text evidence="3">The sequence shown here is derived from an EMBL/GenBank/DDBJ whole genome shotgun (WGS) entry which is preliminary data.</text>
</comment>
<reference evidence="3 4" key="1">
    <citation type="journal article" date="2022" name="Syst. Appl. Microbiol.">
        <title>Rhodopirellula aestuarii sp. nov., a novel member of the genus Rhodopirellula isolated from brackish sediments collected in the Tagus River estuary, Portugal.</title>
        <authorList>
            <person name="Vitorino I.R."/>
            <person name="Klimek D."/>
            <person name="Calusinska M."/>
            <person name="Lobo-da-Cunha A."/>
            <person name="Vasconcelos V."/>
            <person name="Lage O.M."/>
        </authorList>
    </citation>
    <scope>NUCLEOTIDE SEQUENCE [LARGE SCALE GENOMIC DNA]</scope>
    <source>
        <strain evidence="3 4">ICT_H3.1</strain>
    </source>
</reference>
<organism evidence="3 4">
    <name type="scientific">Aporhodopirellula aestuarii</name>
    <dbReference type="NCBI Taxonomy" id="2950107"/>
    <lineage>
        <taxon>Bacteria</taxon>
        <taxon>Pseudomonadati</taxon>
        <taxon>Planctomycetota</taxon>
        <taxon>Planctomycetia</taxon>
        <taxon>Pirellulales</taxon>
        <taxon>Pirellulaceae</taxon>
        <taxon>Aporhodopirellula</taxon>
    </lineage>
</organism>
<dbReference type="Proteomes" id="UP001202961">
    <property type="component" value="Unassembled WGS sequence"/>
</dbReference>
<dbReference type="Gene3D" id="3.40.390.80">
    <property type="entry name" value="Peptidase M60, enhancin-like domain 2"/>
    <property type="match status" value="1"/>
</dbReference>
<evidence type="ECO:0000313" key="4">
    <source>
        <dbReference type="Proteomes" id="UP001202961"/>
    </source>
</evidence>
<accession>A0ABT0UCB3</accession>
<evidence type="ECO:0000259" key="2">
    <source>
        <dbReference type="PROSITE" id="PS51723"/>
    </source>
</evidence>
<dbReference type="PROSITE" id="PS51723">
    <property type="entry name" value="PEPTIDASE_M60"/>
    <property type="match status" value="1"/>
</dbReference>
<dbReference type="PANTHER" id="PTHR15730:SF5">
    <property type="entry name" value="SI:CH211-210B2.2-RELATED"/>
    <property type="match status" value="1"/>
</dbReference>
<sequence>MFFRLFLAFVCVAVTGELSANESVITTALTQLHHHIDGDKMLSPEEQRQLTVVIKNNSEDFASDSESLAKAFNLVRLFEEKHGPLFLTPKTKNGFAREVARGMELEHAMFAVQQGLLDHAFTPDNLKKYRRLVDGFYFKTSMYFPGMVKQSGEPNEVHSVNINASHPAAIGSPVAGSENAARRCTGWYLPPGAIADVAVPPTMVNKGYSIRVGAHSWDLSKKKTIERLDRVSLVYPITQSRTLVANPLGGGIYIEVPYKANAGIVKVWVKNAVRAPFFSMRSFDKTTLREWNAVERRQPGPWADFETDKFMMQIPTPWLQALNNPATLMQDWDKAMDAVSELFGHPLVRSKTVLYLQPDVTMRGSANFPGYPQSNYPYDPYRPEQCRDLWMIKGPQFADWTVFHEVGHSQFCSKFRGETEALVNLPHVAIMNRKFGWSLDKAFGSSVNGMSHLTLDEVAIMWMVTENFRKGNPMNITNRPGDEVKYQHRGYGKYVEIANLFGWDALNRFWTEENDNWKPGNRVPQNSDPTDSRILRLSKAAGADLRPLIHFWGVQPERPDLLAKSIQNAGLKPSREIYERLEHYKTLVPMSNLAFQQHLKRVYPNGLGKLTNPLYGTGWYRATAASYSDADGEAAREALQDIIDLYFSTSNG</sequence>
<keyword evidence="1" id="KW-0732">Signal</keyword>
<dbReference type="InterPro" id="IPR051244">
    <property type="entry name" value="TCAF"/>
</dbReference>
<dbReference type="SMART" id="SM01276">
    <property type="entry name" value="M60-like"/>
    <property type="match status" value="1"/>
</dbReference>
<feature type="domain" description="Peptidase M60" evidence="2">
    <location>
        <begin position="180"/>
        <end position="473"/>
    </location>
</feature>
<feature type="chain" id="PRO_5047371369" evidence="1">
    <location>
        <begin position="21"/>
        <end position="652"/>
    </location>
</feature>
<gene>
    <name evidence="3" type="ORF">NB063_28195</name>
</gene>
<keyword evidence="4" id="KW-1185">Reference proteome</keyword>
<dbReference type="PANTHER" id="PTHR15730">
    <property type="entry name" value="EXPERIMENTAL AUTOIMMUNE PROSTATITIS ANTIGEN 2-RELATED"/>
    <property type="match status" value="1"/>
</dbReference>
<evidence type="ECO:0000256" key="1">
    <source>
        <dbReference type="SAM" id="SignalP"/>
    </source>
</evidence>
<protein>
    <submittedName>
        <fullName evidence="3">M60 family metallopeptidase</fullName>
    </submittedName>
</protein>
<proteinExistence type="predicted"/>
<feature type="signal peptide" evidence="1">
    <location>
        <begin position="1"/>
        <end position="20"/>
    </location>
</feature>
<name>A0ABT0UCB3_9BACT</name>
<dbReference type="RefSeq" id="WP_250932410.1">
    <property type="nucleotide sequence ID" value="NZ_JAMQBK010000088.1"/>
</dbReference>
<evidence type="ECO:0000313" key="3">
    <source>
        <dbReference type="EMBL" id="MCM2374519.1"/>
    </source>
</evidence>
<dbReference type="InterPro" id="IPR035423">
    <property type="entry name" value="M60-like_N"/>
</dbReference>
<dbReference type="Pfam" id="PF13402">
    <property type="entry name" value="Peptidase_M60"/>
    <property type="match status" value="1"/>
</dbReference>